<keyword evidence="2" id="KW-1185">Reference proteome</keyword>
<comment type="caution">
    <text evidence="1">The sequence shown here is derived from an EMBL/GenBank/DDBJ whole genome shotgun (WGS) entry which is preliminary data.</text>
</comment>
<gene>
    <name evidence="1" type="ORF">QFC22_005230</name>
</gene>
<organism evidence="1 2">
    <name type="scientific">Naganishia vaughanmartiniae</name>
    <dbReference type="NCBI Taxonomy" id="1424756"/>
    <lineage>
        <taxon>Eukaryota</taxon>
        <taxon>Fungi</taxon>
        <taxon>Dikarya</taxon>
        <taxon>Basidiomycota</taxon>
        <taxon>Agaricomycotina</taxon>
        <taxon>Tremellomycetes</taxon>
        <taxon>Filobasidiales</taxon>
        <taxon>Filobasidiaceae</taxon>
        <taxon>Naganishia</taxon>
    </lineage>
</organism>
<accession>A0ACC2WYB0</accession>
<sequence length="86" mass="9590">MSLLANVLGFSAFGFATRCFQLGLQKRFMFEAPQTHALTMAGFGAFGWGVYELEQRQKQVLLAHREKENAEYEQRKAAGEAGHAGH</sequence>
<protein>
    <submittedName>
        <fullName evidence="1">Uncharacterized protein</fullName>
    </submittedName>
</protein>
<evidence type="ECO:0000313" key="2">
    <source>
        <dbReference type="Proteomes" id="UP001243375"/>
    </source>
</evidence>
<reference evidence="1" key="1">
    <citation type="submission" date="2023-04" db="EMBL/GenBank/DDBJ databases">
        <title>Draft Genome sequencing of Naganishia species isolated from polar environments using Oxford Nanopore Technology.</title>
        <authorList>
            <person name="Leo P."/>
            <person name="Venkateswaran K."/>
        </authorList>
    </citation>
    <scope>NUCLEOTIDE SEQUENCE</scope>
    <source>
        <strain evidence="1">MNA-CCFEE 5425</strain>
    </source>
</reference>
<proteinExistence type="predicted"/>
<evidence type="ECO:0000313" key="1">
    <source>
        <dbReference type="EMBL" id="KAJ9115472.1"/>
    </source>
</evidence>
<name>A0ACC2WYB0_9TREE</name>
<dbReference type="Proteomes" id="UP001243375">
    <property type="component" value="Unassembled WGS sequence"/>
</dbReference>
<dbReference type="EMBL" id="JASBWU010000016">
    <property type="protein sequence ID" value="KAJ9115472.1"/>
    <property type="molecule type" value="Genomic_DNA"/>
</dbReference>